<dbReference type="EMBL" id="BPQH01000012">
    <property type="protein sequence ID" value="GJD51111.1"/>
    <property type="molecule type" value="Genomic_DNA"/>
</dbReference>
<gene>
    <name evidence="1" type="ORF">OPKNFCMD_3862</name>
</gene>
<proteinExistence type="predicted"/>
<sequence length="112" mass="11917">MVLHTDGVADSHPAGRCVDAEAPRAVTPDSAFRLLTLAYYDVALAYDAVKPGGFKNVTHAVATNLVAELTKLREDLPCDDEAERAFRGLVLKLREAVLSVDRAVAIVGAGRA</sequence>
<reference evidence="1" key="2">
    <citation type="submission" date="2021-08" db="EMBL/GenBank/DDBJ databases">
        <authorList>
            <person name="Tani A."/>
            <person name="Ola A."/>
            <person name="Ogura Y."/>
            <person name="Katsura K."/>
            <person name="Hayashi T."/>
        </authorList>
    </citation>
    <scope>NUCLEOTIDE SEQUENCE</scope>
    <source>
        <strain evidence="1">KCTC 52305</strain>
    </source>
</reference>
<name>A0ABQ4R2Q9_9HYPH</name>
<keyword evidence="2" id="KW-1185">Reference proteome</keyword>
<dbReference type="Proteomes" id="UP001055167">
    <property type="component" value="Unassembled WGS sequence"/>
</dbReference>
<dbReference type="RefSeq" id="WP_128562097.1">
    <property type="nucleotide sequence ID" value="NZ_BPQH01000012.1"/>
</dbReference>
<organism evidence="1 2">
    <name type="scientific">Methylobacterium crusticola</name>
    <dbReference type="NCBI Taxonomy" id="1697972"/>
    <lineage>
        <taxon>Bacteria</taxon>
        <taxon>Pseudomonadati</taxon>
        <taxon>Pseudomonadota</taxon>
        <taxon>Alphaproteobacteria</taxon>
        <taxon>Hyphomicrobiales</taxon>
        <taxon>Methylobacteriaceae</taxon>
        <taxon>Methylobacterium</taxon>
    </lineage>
</organism>
<protein>
    <submittedName>
        <fullName evidence="1">Uncharacterized protein</fullName>
    </submittedName>
</protein>
<accession>A0ABQ4R2Q9</accession>
<evidence type="ECO:0000313" key="1">
    <source>
        <dbReference type="EMBL" id="GJD51111.1"/>
    </source>
</evidence>
<evidence type="ECO:0000313" key="2">
    <source>
        <dbReference type="Proteomes" id="UP001055167"/>
    </source>
</evidence>
<reference evidence="1" key="1">
    <citation type="journal article" date="2021" name="Front. Microbiol.">
        <title>Comprehensive Comparative Genomics and Phenotyping of Methylobacterium Species.</title>
        <authorList>
            <person name="Alessa O."/>
            <person name="Ogura Y."/>
            <person name="Fujitani Y."/>
            <person name="Takami H."/>
            <person name="Hayashi T."/>
            <person name="Sahin N."/>
            <person name="Tani A."/>
        </authorList>
    </citation>
    <scope>NUCLEOTIDE SEQUENCE</scope>
    <source>
        <strain evidence="1">KCTC 52305</strain>
    </source>
</reference>
<comment type="caution">
    <text evidence="1">The sequence shown here is derived from an EMBL/GenBank/DDBJ whole genome shotgun (WGS) entry which is preliminary data.</text>
</comment>